<dbReference type="Pfam" id="PF00571">
    <property type="entry name" value="CBS"/>
    <property type="match status" value="2"/>
</dbReference>
<dbReference type="InterPro" id="IPR046342">
    <property type="entry name" value="CBS_dom_sf"/>
</dbReference>
<dbReference type="Proteomes" id="UP000252357">
    <property type="component" value="Unassembled WGS sequence"/>
</dbReference>
<dbReference type="Gene3D" id="3.10.580.10">
    <property type="entry name" value="CBS-domain"/>
    <property type="match status" value="1"/>
</dbReference>
<gene>
    <name evidence="4" type="ORF">DU000_00920</name>
</gene>
<dbReference type="PANTHER" id="PTHR43080:SF2">
    <property type="entry name" value="CBS DOMAIN-CONTAINING PROTEIN"/>
    <property type="match status" value="1"/>
</dbReference>
<keyword evidence="5" id="KW-1185">Reference proteome</keyword>
<dbReference type="PROSITE" id="PS51371">
    <property type="entry name" value="CBS"/>
    <property type="match status" value="2"/>
</dbReference>
<accession>A0A368L6P5</accession>
<protein>
    <submittedName>
        <fullName evidence="4">CBS domain-containing protein</fullName>
    </submittedName>
</protein>
<evidence type="ECO:0000313" key="5">
    <source>
        <dbReference type="Proteomes" id="UP000252357"/>
    </source>
</evidence>
<sequence>MQVRDILRIKGNTLFTVGPDTPLLDAVDIMAGQDIGSLVVMDKGTLAGMVTFKEIFTDLHNNKGQLSAATVAAVMDRSPLVAEVGWEVEELRRRMLERHARYLPVMDGTMLMGVISFHDVAKAVMEMQAFENKMLKSYIRDWPADSAH</sequence>
<evidence type="ECO:0000259" key="3">
    <source>
        <dbReference type="PROSITE" id="PS51371"/>
    </source>
</evidence>
<evidence type="ECO:0000256" key="2">
    <source>
        <dbReference type="PROSITE-ProRule" id="PRU00703"/>
    </source>
</evidence>
<organism evidence="4 5">
    <name type="scientific">Parvibium lacunae</name>
    <dbReference type="NCBI Taxonomy" id="1888893"/>
    <lineage>
        <taxon>Bacteria</taxon>
        <taxon>Pseudomonadati</taxon>
        <taxon>Pseudomonadota</taxon>
        <taxon>Betaproteobacteria</taxon>
        <taxon>Burkholderiales</taxon>
        <taxon>Alcaligenaceae</taxon>
        <taxon>Parvibium</taxon>
    </lineage>
</organism>
<dbReference type="InterPro" id="IPR000644">
    <property type="entry name" value="CBS_dom"/>
</dbReference>
<dbReference type="EMBL" id="QPGB01000001">
    <property type="protein sequence ID" value="RCS59335.1"/>
    <property type="molecule type" value="Genomic_DNA"/>
</dbReference>
<evidence type="ECO:0000313" key="4">
    <source>
        <dbReference type="EMBL" id="RCS59335.1"/>
    </source>
</evidence>
<comment type="caution">
    <text evidence="4">The sequence shown here is derived from an EMBL/GenBank/DDBJ whole genome shotgun (WGS) entry which is preliminary data.</text>
</comment>
<keyword evidence="1 2" id="KW-0129">CBS domain</keyword>
<dbReference type="OrthoDB" id="9807125at2"/>
<dbReference type="SMART" id="SM00116">
    <property type="entry name" value="CBS"/>
    <property type="match status" value="2"/>
</dbReference>
<dbReference type="RefSeq" id="WP_114401485.1">
    <property type="nucleotide sequence ID" value="NZ_QPGB01000001.1"/>
</dbReference>
<feature type="domain" description="CBS" evidence="3">
    <location>
        <begin position="75"/>
        <end position="130"/>
    </location>
</feature>
<proteinExistence type="predicted"/>
<feature type="domain" description="CBS" evidence="3">
    <location>
        <begin position="8"/>
        <end position="66"/>
    </location>
</feature>
<dbReference type="PANTHER" id="PTHR43080">
    <property type="entry name" value="CBS DOMAIN-CONTAINING PROTEIN CBSX3, MITOCHONDRIAL"/>
    <property type="match status" value="1"/>
</dbReference>
<dbReference type="InterPro" id="IPR051257">
    <property type="entry name" value="Diverse_CBS-Domain"/>
</dbReference>
<reference evidence="4 5" key="1">
    <citation type="journal article" date="2018" name="Int. J. Syst. Evol. Microbiol.">
        <title>Parvibium lacunae gen. nov., sp. nov., a new member of the family Alcaligenaceae isolated from a freshwater pond.</title>
        <authorList>
            <person name="Chen W.M."/>
            <person name="Xie P.B."/>
            <person name="Hsu M.Y."/>
            <person name="Sheu S.Y."/>
        </authorList>
    </citation>
    <scope>NUCLEOTIDE SEQUENCE [LARGE SCALE GENOMIC DNA]</scope>
    <source>
        <strain evidence="4 5">KMB9</strain>
    </source>
</reference>
<name>A0A368L6P5_9BURK</name>
<dbReference type="AlphaFoldDB" id="A0A368L6P5"/>
<dbReference type="SUPFAM" id="SSF54631">
    <property type="entry name" value="CBS-domain pair"/>
    <property type="match status" value="1"/>
</dbReference>
<evidence type="ECO:0000256" key="1">
    <source>
        <dbReference type="ARBA" id="ARBA00023122"/>
    </source>
</evidence>